<proteinExistence type="predicted"/>
<reference evidence="2" key="1">
    <citation type="submission" date="2018-05" db="EMBL/GenBank/DDBJ databases">
        <authorList>
            <person name="Pedro S.L.S."/>
            <person name="Freitas R.C."/>
            <person name="Barreto A.S."/>
            <person name="Lima A.O.S."/>
        </authorList>
    </citation>
    <scope>NUCLEOTIDE SEQUENCE</scope>
    <source>
        <strain evidence="2">BP203</strain>
        <tissue evidence="2">Muscle</tissue>
    </source>
</reference>
<feature type="region of interest" description="Disordered" evidence="1">
    <location>
        <begin position="140"/>
        <end position="223"/>
    </location>
</feature>
<gene>
    <name evidence="2" type="ORF">BU61_6899</name>
</gene>
<dbReference type="EMBL" id="PGGH01113033">
    <property type="protein sequence ID" value="NIG59542.1"/>
    <property type="molecule type" value="Genomic_DNA"/>
</dbReference>
<organism evidence="2 3">
    <name type="scientific">Pontoporia blainvillei</name>
    <name type="common">Franciscana</name>
    <name type="synonym">Delphinus blainvillei</name>
    <dbReference type="NCBI Taxonomy" id="48723"/>
    <lineage>
        <taxon>Eukaryota</taxon>
        <taxon>Metazoa</taxon>
        <taxon>Chordata</taxon>
        <taxon>Craniata</taxon>
        <taxon>Vertebrata</taxon>
        <taxon>Euteleostomi</taxon>
        <taxon>Mammalia</taxon>
        <taxon>Eutheria</taxon>
        <taxon>Laurasiatheria</taxon>
        <taxon>Artiodactyla</taxon>
        <taxon>Whippomorpha</taxon>
        <taxon>Cetacea</taxon>
        <taxon>Odontoceti</taxon>
        <taxon>Pontoporiidae</taxon>
        <taxon>Pontoporia</taxon>
    </lineage>
</organism>
<feature type="compositionally biased region" description="Polar residues" evidence="1">
    <location>
        <begin position="147"/>
        <end position="169"/>
    </location>
</feature>
<name>A0ABX0S347_PONBL</name>
<keyword evidence="3" id="KW-1185">Reference proteome</keyword>
<feature type="region of interest" description="Disordered" evidence="1">
    <location>
        <begin position="85"/>
        <end position="123"/>
    </location>
</feature>
<sequence>MAHPSAGPTHRSLKLGTAAFPWGNLGQTEQSMGRLHSMHSKMLMDIEKVQIHFGGSVKASSQMIRELLHSQCLSCPCYRRWAAGPGPRGKRLPDAADHTYPRSPRSCGGSHTLTYPYRRKRPQHLAQGLYPTEEIQIARKAGGTAVTPDSQGSHPVSQNCPSPSLSPSDSGIKHEAKQSQPHVRRQQSLSDSGQLPSRSQSTQMLAGNDSGSSSLDEESFWVA</sequence>
<dbReference type="PANTHER" id="PTHR46766:SF1">
    <property type="entry name" value="GLUTAMINE-RICH PROTEIN 2"/>
    <property type="match status" value="1"/>
</dbReference>
<comment type="caution">
    <text evidence="2">The sequence shown here is derived from an EMBL/GenBank/DDBJ whole genome shotgun (WGS) entry which is preliminary data.</text>
</comment>
<dbReference type="PANTHER" id="PTHR46766">
    <property type="entry name" value="GLUTAMINE-RICH PROTEIN 2"/>
    <property type="match status" value="1"/>
</dbReference>
<evidence type="ECO:0000256" key="1">
    <source>
        <dbReference type="SAM" id="MobiDB-lite"/>
    </source>
</evidence>
<accession>A0ABX0S347</accession>
<feature type="compositionally biased region" description="Basic and acidic residues" evidence="1">
    <location>
        <begin position="91"/>
        <end position="100"/>
    </location>
</feature>
<evidence type="ECO:0000313" key="3">
    <source>
        <dbReference type="Proteomes" id="UP001165941"/>
    </source>
</evidence>
<evidence type="ECO:0000313" key="2">
    <source>
        <dbReference type="EMBL" id="NIG59542.1"/>
    </source>
</evidence>
<feature type="compositionally biased region" description="Polar residues" evidence="1">
    <location>
        <begin position="178"/>
        <end position="214"/>
    </location>
</feature>
<dbReference type="Proteomes" id="UP001165941">
    <property type="component" value="Unassembled WGS sequence"/>
</dbReference>
<protein>
    <submittedName>
        <fullName evidence="2">Glutamine-rich protein 2</fullName>
    </submittedName>
</protein>